<proteinExistence type="predicted"/>
<dbReference type="InterPro" id="IPR046342">
    <property type="entry name" value="CBS_dom_sf"/>
</dbReference>
<organism evidence="4 5">
    <name type="scientific">Paenibacillus lutrae</name>
    <dbReference type="NCBI Taxonomy" id="2078573"/>
    <lineage>
        <taxon>Bacteria</taxon>
        <taxon>Bacillati</taxon>
        <taxon>Bacillota</taxon>
        <taxon>Bacilli</taxon>
        <taxon>Bacillales</taxon>
        <taxon>Paenibacillaceae</taxon>
        <taxon>Paenibacillus</taxon>
    </lineage>
</organism>
<evidence type="ECO:0000313" key="5">
    <source>
        <dbReference type="Proteomes" id="UP000490800"/>
    </source>
</evidence>
<dbReference type="RefSeq" id="WP_157336331.1">
    <property type="nucleotide sequence ID" value="NZ_RHLK01000007.1"/>
</dbReference>
<dbReference type="Pfam" id="PF00571">
    <property type="entry name" value="CBS"/>
    <property type="match status" value="2"/>
</dbReference>
<dbReference type="PANTHER" id="PTHR43080">
    <property type="entry name" value="CBS DOMAIN-CONTAINING PROTEIN CBSX3, MITOCHONDRIAL"/>
    <property type="match status" value="1"/>
</dbReference>
<dbReference type="SUPFAM" id="SSF54631">
    <property type="entry name" value="CBS-domain pair"/>
    <property type="match status" value="1"/>
</dbReference>
<dbReference type="PROSITE" id="PS51371">
    <property type="entry name" value="CBS"/>
    <property type="match status" value="1"/>
</dbReference>
<dbReference type="InterPro" id="IPR000644">
    <property type="entry name" value="CBS_dom"/>
</dbReference>
<dbReference type="OrthoDB" id="9790355at2"/>
<comment type="caution">
    <text evidence="4">The sequence shown here is derived from an EMBL/GenBank/DDBJ whole genome shotgun (WGS) entry which is preliminary data.</text>
</comment>
<dbReference type="InterPro" id="IPR051257">
    <property type="entry name" value="Diverse_CBS-Domain"/>
</dbReference>
<protein>
    <submittedName>
        <fullName evidence="4">CBS domain-containing protein</fullName>
    </submittedName>
</protein>
<evidence type="ECO:0000256" key="2">
    <source>
        <dbReference type="PROSITE-ProRule" id="PRU00703"/>
    </source>
</evidence>
<evidence type="ECO:0000313" key="4">
    <source>
        <dbReference type="EMBL" id="MVP00623.1"/>
    </source>
</evidence>
<feature type="domain" description="CBS" evidence="3">
    <location>
        <begin position="7"/>
        <end position="63"/>
    </location>
</feature>
<dbReference type="EMBL" id="RHLK01000007">
    <property type="protein sequence ID" value="MVP00623.1"/>
    <property type="molecule type" value="Genomic_DNA"/>
</dbReference>
<accession>A0A7X3K001</accession>
<dbReference type="Gene3D" id="3.10.580.10">
    <property type="entry name" value="CBS-domain"/>
    <property type="match status" value="1"/>
</dbReference>
<dbReference type="SMART" id="SM00116">
    <property type="entry name" value="CBS"/>
    <property type="match status" value="2"/>
</dbReference>
<sequence>MQAHEIMKTDVIKVTEQESIRSVIGKFIEHQISGLPVVNDKNQLVAYISDGDIMRFIGKHKDIIIDTFYYVNVIKGDDDEFEQRTQKALDLNVMSIARKKVIKVAWDEEAENIAAVLGNKRIKKLPVEKDGVLVGIISRGDVIRHSFKSLL</sequence>
<evidence type="ECO:0000256" key="1">
    <source>
        <dbReference type="ARBA" id="ARBA00023122"/>
    </source>
</evidence>
<dbReference type="AlphaFoldDB" id="A0A7X3K001"/>
<dbReference type="PANTHER" id="PTHR43080:SF2">
    <property type="entry name" value="CBS DOMAIN-CONTAINING PROTEIN"/>
    <property type="match status" value="1"/>
</dbReference>
<name>A0A7X3K001_9BACL</name>
<keyword evidence="1 2" id="KW-0129">CBS domain</keyword>
<dbReference type="Proteomes" id="UP000490800">
    <property type="component" value="Unassembled WGS sequence"/>
</dbReference>
<gene>
    <name evidence="4" type="ORF">EDM21_14015</name>
</gene>
<reference evidence="4 5" key="1">
    <citation type="journal article" date="2019" name="Microorganisms">
        <title>Paenibacillus lutrae sp. nov., A Chitinolytic Species Isolated from A River Otter in Castril Natural Park, Granada, Spain.</title>
        <authorList>
            <person name="Rodriguez M."/>
            <person name="Reina J.C."/>
            <person name="Bejar V."/>
            <person name="Llamas I."/>
        </authorList>
    </citation>
    <scope>NUCLEOTIDE SEQUENCE [LARGE SCALE GENOMIC DNA]</scope>
    <source>
        <strain evidence="4 5">N10</strain>
    </source>
</reference>
<keyword evidence="5" id="KW-1185">Reference proteome</keyword>
<evidence type="ECO:0000259" key="3">
    <source>
        <dbReference type="PROSITE" id="PS51371"/>
    </source>
</evidence>